<dbReference type="InterPro" id="IPR003788">
    <property type="entry name" value="NDUFAF7"/>
</dbReference>
<evidence type="ECO:0000256" key="1">
    <source>
        <dbReference type="ARBA" id="ARBA00022603"/>
    </source>
</evidence>
<evidence type="ECO:0000313" key="3">
    <source>
        <dbReference type="EMBL" id="PVE45048.1"/>
    </source>
</evidence>
<keyword evidence="4" id="KW-1185">Reference proteome</keyword>
<evidence type="ECO:0000313" key="4">
    <source>
        <dbReference type="Proteomes" id="UP000244810"/>
    </source>
</evidence>
<dbReference type="PANTHER" id="PTHR12049:SF7">
    <property type="entry name" value="PROTEIN ARGININE METHYLTRANSFERASE NDUFAF7, MITOCHONDRIAL"/>
    <property type="match status" value="1"/>
</dbReference>
<dbReference type="Pfam" id="PF02636">
    <property type="entry name" value="Methyltransf_28"/>
    <property type="match status" value="1"/>
</dbReference>
<dbReference type="OrthoDB" id="9794208at2"/>
<dbReference type="GO" id="GO:0032259">
    <property type="term" value="P:methylation"/>
    <property type="evidence" value="ECO:0007669"/>
    <property type="project" value="UniProtKB-KW"/>
</dbReference>
<gene>
    <name evidence="3" type="ORF">DDE23_23615</name>
</gene>
<dbReference type="AlphaFoldDB" id="A0A2T7UK46"/>
<evidence type="ECO:0000256" key="2">
    <source>
        <dbReference type="ARBA" id="ARBA00022679"/>
    </source>
</evidence>
<accession>A0A2T7UK46</accession>
<keyword evidence="1 3" id="KW-0489">Methyltransferase</keyword>
<dbReference type="SUPFAM" id="SSF53335">
    <property type="entry name" value="S-adenosyl-L-methionine-dependent methyltransferases"/>
    <property type="match status" value="1"/>
</dbReference>
<reference evidence="3 4" key="1">
    <citation type="journal article" date="2011" name="Syst. Appl. Microbiol.">
        <title>Defluviimonas denitrificans gen. nov., sp. nov., and Pararhodobacter aggregans gen. nov., sp. nov., non-phototrophic Rhodobacteraceae from the biofilter of a marine aquaculture.</title>
        <authorList>
            <person name="Foesel B.U."/>
            <person name="Drake H.L."/>
            <person name="Schramm A."/>
        </authorList>
    </citation>
    <scope>NUCLEOTIDE SEQUENCE [LARGE SCALE GENOMIC DNA]</scope>
    <source>
        <strain evidence="3 4">D1-19</strain>
    </source>
</reference>
<dbReference type="EMBL" id="QDDR01000019">
    <property type="protein sequence ID" value="PVE45048.1"/>
    <property type="molecule type" value="Genomic_DNA"/>
</dbReference>
<dbReference type="RefSeq" id="WP_107755041.1">
    <property type="nucleotide sequence ID" value="NZ_QBKF01000019.1"/>
</dbReference>
<comment type="caution">
    <text evidence="3">The sequence shown here is derived from an EMBL/GenBank/DDBJ whole genome shotgun (WGS) entry which is preliminary data.</text>
</comment>
<dbReference type="GO" id="GO:0035243">
    <property type="term" value="F:protein-arginine omega-N symmetric methyltransferase activity"/>
    <property type="evidence" value="ECO:0007669"/>
    <property type="project" value="TreeGrafter"/>
</dbReference>
<dbReference type="Proteomes" id="UP000244810">
    <property type="component" value="Unassembled WGS sequence"/>
</dbReference>
<sequence length="361" mass="38456">MTELAGILARRIAATGPITLAEYMAECLLNPQHGYYATRDPLGAAGDFTTAPEISQMFGELIGLCLAQSWLDQGAPQAVLAEAGPGRGTLMADIWRATKGVPGFHDRVQIRLIEASPVLRQAQADRLAGAPVEWLDRFDALPEAPLWFVANEFFDALPIRQFQRSGSGWREVVVGLEGERLTPGLSPPAPLAELAPRLADTKDGDVVEICPAAGPAIGAVAQRIAALGGAAVIVDYGDWHSRGDTFQAMEDHAYADPFAHPGRADLTAHVDFEALAWAARPLRASRLAPQGALLRSLGIEARAARLAQGMTREARHRHLAALRRLTDGDEMGTLFKALALVPAGAPMPPGFTPAPALVETP</sequence>
<protein>
    <submittedName>
        <fullName evidence="3">Methyltransferase</fullName>
    </submittedName>
</protein>
<dbReference type="PANTHER" id="PTHR12049">
    <property type="entry name" value="PROTEIN ARGININE METHYLTRANSFERASE NDUFAF7, MITOCHONDRIAL"/>
    <property type="match status" value="1"/>
</dbReference>
<name>A0A2T7UK46_9RHOB</name>
<dbReference type="InterPro" id="IPR029063">
    <property type="entry name" value="SAM-dependent_MTases_sf"/>
</dbReference>
<keyword evidence="2 3" id="KW-0808">Transferase</keyword>
<proteinExistence type="predicted"/>
<dbReference type="InterPro" id="IPR038375">
    <property type="entry name" value="NDUFAF7_sf"/>
</dbReference>
<organism evidence="3 4">
    <name type="scientific">Pararhodobacter aggregans</name>
    <dbReference type="NCBI Taxonomy" id="404875"/>
    <lineage>
        <taxon>Bacteria</taxon>
        <taxon>Pseudomonadati</taxon>
        <taxon>Pseudomonadota</taxon>
        <taxon>Alphaproteobacteria</taxon>
        <taxon>Rhodobacterales</taxon>
        <taxon>Paracoccaceae</taxon>
        <taxon>Pararhodobacter</taxon>
    </lineage>
</organism>
<dbReference type="Gene3D" id="3.40.50.12710">
    <property type="match status" value="1"/>
</dbReference>